<gene>
    <name evidence="2" type="ORF">BT63DRAFT_241300</name>
</gene>
<dbReference type="OrthoDB" id="10331955at2759"/>
<organism evidence="2 3">
    <name type="scientific">Microthyrium microscopicum</name>
    <dbReference type="NCBI Taxonomy" id="703497"/>
    <lineage>
        <taxon>Eukaryota</taxon>
        <taxon>Fungi</taxon>
        <taxon>Dikarya</taxon>
        <taxon>Ascomycota</taxon>
        <taxon>Pezizomycotina</taxon>
        <taxon>Dothideomycetes</taxon>
        <taxon>Dothideomycetes incertae sedis</taxon>
        <taxon>Microthyriales</taxon>
        <taxon>Microthyriaceae</taxon>
        <taxon>Microthyrium</taxon>
    </lineage>
</organism>
<feature type="region of interest" description="Disordered" evidence="1">
    <location>
        <begin position="1"/>
        <end position="27"/>
    </location>
</feature>
<keyword evidence="3" id="KW-1185">Reference proteome</keyword>
<accession>A0A6A6UE53</accession>
<name>A0A6A6UE53_9PEZI</name>
<evidence type="ECO:0000313" key="3">
    <source>
        <dbReference type="Proteomes" id="UP000799302"/>
    </source>
</evidence>
<dbReference type="Proteomes" id="UP000799302">
    <property type="component" value="Unassembled WGS sequence"/>
</dbReference>
<proteinExistence type="predicted"/>
<sequence length="319" mass="38273">MTEKRTKPEASSGDLANPSKRRRNWQEVDTSLRLENDDWKIDNIKPETSSWCAPQELPLCTWSDRANNRYDISNAPTPRNYSELVQILHDYKTLRRWWQIPHAMAFPEFAGYRWNHIRRFVMHWGQNTMTTFDFAKDDWIFSRIVEGSCRTGRAPLCAPDFFYLSMRKKADMRNLLFSERANILGIKWHLDINTKKMEDHIDWPIWEDYIKNNLPTGNFLFRNSYWDTELCKKNIVWDELSFVRSVVEIEGYLYRIPKRQEVVDFASKYGCTITLRSGWRPFQKAKDWTMTDLEAIEAAARQHWVEWRKEAERQLSQRE</sequence>
<dbReference type="EMBL" id="MU004234">
    <property type="protein sequence ID" value="KAF2670565.1"/>
    <property type="molecule type" value="Genomic_DNA"/>
</dbReference>
<evidence type="ECO:0000313" key="2">
    <source>
        <dbReference type="EMBL" id="KAF2670565.1"/>
    </source>
</evidence>
<evidence type="ECO:0000256" key="1">
    <source>
        <dbReference type="SAM" id="MobiDB-lite"/>
    </source>
</evidence>
<reference evidence="2" key="1">
    <citation type="journal article" date="2020" name="Stud. Mycol.">
        <title>101 Dothideomycetes genomes: a test case for predicting lifestyles and emergence of pathogens.</title>
        <authorList>
            <person name="Haridas S."/>
            <person name="Albert R."/>
            <person name="Binder M."/>
            <person name="Bloem J."/>
            <person name="Labutti K."/>
            <person name="Salamov A."/>
            <person name="Andreopoulos B."/>
            <person name="Baker S."/>
            <person name="Barry K."/>
            <person name="Bills G."/>
            <person name="Bluhm B."/>
            <person name="Cannon C."/>
            <person name="Castanera R."/>
            <person name="Culley D."/>
            <person name="Daum C."/>
            <person name="Ezra D."/>
            <person name="Gonzalez J."/>
            <person name="Henrissat B."/>
            <person name="Kuo A."/>
            <person name="Liang C."/>
            <person name="Lipzen A."/>
            <person name="Lutzoni F."/>
            <person name="Magnuson J."/>
            <person name="Mondo S."/>
            <person name="Nolan M."/>
            <person name="Ohm R."/>
            <person name="Pangilinan J."/>
            <person name="Park H.-J."/>
            <person name="Ramirez L."/>
            <person name="Alfaro M."/>
            <person name="Sun H."/>
            <person name="Tritt A."/>
            <person name="Yoshinaga Y."/>
            <person name="Zwiers L.-H."/>
            <person name="Turgeon B."/>
            <person name="Goodwin S."/>
            <person name="Spatafora J."/>
            <person name="Crous P."/>
            <person name="Grigoriev I."/>
        </authorList>
    </citation>
    <scope>NUCLEOTIDE SEQUENCE</scope>
    <source>
        <strain evidence="2">CBS 115976</strain>
    </source>
</reference>
<dbReference type="AlphaFoldDB" id="A0A6A6UE53"/>
<protein>
    <submittedName>
        <fullName evidence="2">Uncharacterized protein</fullName>
    </submittedName>
</protein>